<name>A0A4Y2FGS3_ARAVE</name>
<gene>
    <name evidence="1" type="ORF">AVEN_68577_1</name>
</gene>
<sequence length="95" mass="10799">MFLAKNEPILARPIQRYHSCSGRSNSDGTDTVNWFIVSTGESGTRLLHPISHPRTRDPPLGDTLLTVSIYSKVEAVFTLSIPFQMMEYTLYTLFY</sequence>
<accession>A0A4Y2FGS3</accession>
<proteinExistence type="predicted"/>
<protein>
    <submittedName>
        <fullName evidence="1">Uncharacterized protein</fullName>
    </submittedName>
</protein>
<reference evidence="1 2" key="1">
    <citation type="journal article" date="2019" name="Sci. Rep.">
        <title>Orb-weaving spider Araneus ventricosus genome elucidates the spidroin gene catalogue.</title>
        <authorList>
            <person name="Kono N."/>
            <person name="Nakamura H."/>
            <person name="Ohtoshi R."/>
            <person name="Moran D.A.P."/>
            <person name="Shinohara A."/>
            <person name="Yoshida Y."/>
            <person name="Fujiwara M."/>
            <person name="Mori M."/>
            <person name="Tomita M."/>
            <person name="Arakawa K."/>
        </authorList>
    </citation>
    <scope>NUCLEOTIDE SEQUENCE [LARGE SCALE GENOMIC DNA]</scope>
</reference>
<organism evidence="1 2">
    <name type="scientific">Araneus ventricosus</name>
    <name type="common">Orbweaver spider</name>
    <name type="synonym">Epeira ventricosa</name>
    <dbReference type="NCBI Taxonomy" id="182803"/>
    <lineage>
        <taxon>Eukaryota</taxon>
        <taxon>Metazoa</taxon>
        <taxon>Ecdysozoa</taxon>
        <taxon>Arthropoda</taxon>
        <taxon>Chelicerata</taxon>
        <taxon>Arachnida</taxon>
        <taxon>Araneae</taxon>
        <taxon>Araneomorphae</taxon>
        <taxon>Entelegynae</taxon>
        <taxon>Araneoidea</taxon>
        <taxon>Araneidae</taxon>
        <taxon>Araneus</taxon>
    </lineage>
</organism>
<keyword evidence="2" id="KW-1185">Reference proteome</keyword>
<dbReference type="Proteomes" id="UP000499080">
    <property type="component" value="Unassembled WGS sequence"/>
</dbReference>
<comment type="caution">
    <text evidence="1">The sequence shown here is derived from an EMBL/GenBank/DDBJ whole genome shotgun (WGS) entry which is preliminary data.</text>
</comment>
<evidence type="ECO:0000313" key="2">
    <source>
        <dbReference type="Proteomes" id="UP000499080"/>
    </source>
</evidence>
<evidence type="ECO:0000313" key="1">
    <source>
        <dbReference type="EMBL" id="GBM39726.1"/>
    </source>
</evidence>
<dbReference type="EMBL" id="BGPR01000906">
    <property type="protein sequence ID" value="GBM39726.1"/>
    <property type="molecule type" value="Genomic_DNA"/>
</dbReference>
<dbReference type="AlphaFoldDB" id="A0A4Y2FGS3"/>